<dbReference type="EMBL" id="CAJOBB010001823">
    <property type="protein sequence ID" value="CAF3908180.1"/>
    <property type="molecule type" value="Genomic_DNA"/>
</dbReference>
<evidence type="ECO:0000313" key="2">
    <source>
        <dbReference type="Proteomes" id="UP000663868"/>
    </source>
</evidence>
<dbReference type="Proteomes" id="UP000663868">
    <property type="component" value="Unassembled WGS sequence"/>
</dbReference>
<dbReference type="AlphaFoldDB" id="A0A819HSA1"/>
<comment type="caution">
    <text evidence="1">The sequence shown here is derived from an EMBL/GenBank/DDBJ whole genome shotgun (WGS) entry which is preliminary data.</text>
</comment>
<gene>
    <name evidence="1" type="ORF">KXQ929_LOCUS23198</name>
</gene>
<protein>
    <submittedName>
        <fullName evidence="1">Uncharacterized protein</fullName>
    </submittedName>
</protein>
<reference evidence="1" key="1">
    <citation type="submission" date="2021-02" db="EMBL/GenBank/DDBJ databases">
        <authorList>
            <person name="Nowell W R."/>
        </authorList>
    </citation>
    <scope>NUCLEOTIDE SEQUENCE</scope>
</reference>
<organism evidence="1 2">
    <name type="scientific">Adineta steineri</name>
    <dbReference type="NCBI Taxonomy" id="433720"/>
    <lineage>
        <taxon>Eukaryota</taxon>
        <taxon>Metazoa</taxon>
        <taxon>Spiralia</taxon>
        <taxon>Gnathifera</taxon>
        <taxon>Rotifera</taxon>
        <taxon>Eurotatoria</taxon>
        <taxon>Bdelloidea</taxon>
        <taxon>Adinetida</taxon>
        <taxon>Adinetidae</taxon>
        <taxon>Adineta</taxon>
    </lineage>
</organism>
<name>A0A819HSA1_9BILA</name>
<accession>A0A819HSA1</accession>
<proteinExistence type="predicted"/>
<sequence length="129" mass="14977">MANHHAFLSSLLYLYKNDLRHNNDMLIVAIHYVFLKDEFIVDGGNREECEILKLNTPLKDLLSITYKKNTLILKTIYSIDAGHFFITIQIGKDKFNDFIPIASYINENISDHTKQITGRQGTSQHDKRH</sequence>
<evidence type="ECO:0000313" key="1">
    <source>
        <dbReference type="EMBL" id="CAF3908180.1"/>
    </source>
</evidence>